<evidence type="ECO:0000259" key="2">
    <source>
        <dbReference type="PROSITE" id="PS50940"/>
    </source>
</evidence>
<dbReference type="PANTHER" id="PTHR22933">
    <property type="entry name" value="FI18007P1-RELATED"/>
    <property type="match status" value="1"/>
</dbReference>
<protein>
    <recommendedName>
        <fullName evidence="2">Chitin-binding type-2 domain-containing protein</fullName>
    </recommendedName>
</protein>
<dbReference type="AlphaFoldDB" id="A0A8J2L2L4"/>
<gene>
    <name evidence="3" type="ORF">AFUS01_LOCUS34506</name>
</gene>
<feature type="domain" description="Chitin-binding type-2" evidence="2">
    <location>
        <begin position="48"/>
        <end position="95"/>
    </location>
</feature>
<keyword evidence="4" id="KW-1185">Reference proteome</keyword>
<dbReference type="Pfam" id="PF01607">
    <property type="entry name" value="CBM_14"/>
    <property type="match status" value="1"/>
</dbReference>
<evidence type="ECO:0000256" key="1">
    <source>
        <dbReference type="SAM" id="Phobius"/>
    </source>
</evidence>
<evidence type="ECO:0000313" key="3">
    <source>
        <dbReference type="EMBL" id="CAG7824347.1"/>
    </source>
</evidence>
<dbReference type="InterPro" id="IPR002557">
    <property type="entry name" value="Chitin-bd_dom"/>
</dbReference>
<dbReference type="GO" id="GO:0005576">
    <property type="term" value="C:extracellular region"/>
    <property type="evidence" value="ECO:0007669"/>
    <property type="project" value="InterPro"/>
</dbReference>
<keyword evidence="1" id="KW-0472">Membrane</keyword>
<feature type="transmembrane region" description="Helical" evidence="1">
    <location>
        <begin position="12"/>
        <end position="32"/>
    </location>
</feature>
<evidence type="ECO:0000313" key="4">
    <source>
        <dbReference type="Proteomes" id="UP000708208"/>
    </source>
</evidence>
<name>A0A8J2L2L4_9HEXA</name>
<accession>A0A8J2L2L4</accession>
<keyword evidence="1" id="KW-0812">Transmembrane</keyword>
<comment type="caution">
    <text evidence="3">The sequence shown here is derived from an EMBL/GenBank/DDBJ whole genome shotgun (WGS) entry which is preliminary data.</text>
</comment>
<dbReference type="InterPro" id="IPR052976">
    <property type="entry name" value="Scoloptoxin-like"/>
</dbReference>
<sequence length="116" mass="13126">YHSVTEGGERITMRAGAIAGIILILSIVGAFGEEGPPEYGYDNLPETRFTCEGKLQGRYYADSETDCQMFHVCVRMSKKEIHDYRFLCPNGTVFDQVIITKKETGLAQIYFVLEYI</sequence>
<reference evidence="3" key="1">
    <citation type="submission" date="2021-06" db="EMBL/GenBank/DDBJ databases">
        <authorList>
            <person name="Hodson N. C."/>
            <person name="Mongue J. A."/>
            <person name="Jaron S. K."/>
        </authorList>
    </citation>
    <scope>NUCLEOTIDE SEQUENCE</scope>
</reference>
<feature type="non-terminal residue" evidence="3">
    <location>
        <position position="1"/>
    </location>
</feature>
<organism evidence="3 4">
    <name type="scientific">Allacma fusca</name>
    <dbReference type="NCBI Taxonomy" id="39272"/>
    <lineage>
        <taxon>Eukaryota</taxon>
        <taxon>Metazoa</taxon>
        <taxon>Ecdysozoa</taxon>
        <taxon>Arthropoda</taxon>
        <taxon>Hexapoda</taxon>
        <taxon>Collembola</taxon>
        <taxon>Symphypleona</taxon>
        <taxon>Sminthuridae</taxon>
        <taxon>Allacma</taxon>
    </lineage>
</organism>
<dbReference type="OrthoDB" id="6434376at2759"/>
<dbReference type="PANTHER" id="PTHR22933:SF43">
    <property type="entry name" value="LP10131P"/>
    <property type="match status" value="1"/>
</dbReference>
<proteinExistence type="predicted"/>
<dbReference type="PROSITE" id="PS50940">
    <property type="entry name" value="CHIT_BIND_II"/>
    <property type="match status" value="1"/>
</dbReference>
<dbReference type="Proteomes" id="UP000708208">
    <property type="component" value="Unassembled WGS sequence"/>
</dbReference>
<keyword evidence="1" id="KW-1133">Transmembrane helix</keyword>
<dbReference type="GO" id="GO:0008061">
    <property type="term" value="F:chitin binding"/>
    <property type="evidence" value="ECO:0007669"/>
    <property type="project" value="InterPro"/>
</dbReference>
<dbReference type="EMBL" id="CAJVCH010532420">
    <property type="protein sequence ID" value="CAG7824347.1"/>
    <property type="molecule type" value="Genomic_DNA"/>
</dbReference>